<keyword evidence="4" id="KW-0862">Zinc</keyword>
<feature type="region of interest" description="Disordered" evidence="5">
    <location>
        <begin position="154"/>
        <end position="189"/>
    </location>
</feature>
<dbReference type="GO" id="GO:0008270">
    <property type="term" value="F:zinc ion binding"/>
    <property type="evidence" value="ECO:0007669"/>
    <property type="project" value="UniProtKB-KW"/>
</dbReference>
<dbReference type="InterPro" id="IPR036236">
    <property type="entry name" value="Znf_C2H2_sf"/>
</dbReference>
<dbReference type="OrthoDB" id="3269380at2759"/>
<evidence type="ECO:0000259" key="6">
    <source>
        <dbReference type="PROSITE" id="PS00028"/>
    </source>
</evidence>
<evidence type="ECO:0000313" key="7">
    <source>
        <dbReference type="EMBL" id="ORZ00367.1"/>
    </source>
</evidence>
<keyword evidence="8" id="KW-1185">Reference proteome</keyword>
<evidence type="ECO:0000256" key="5">
    <source>
        <dbReference type="SAM" id="MobiDB-lite"/>
    </source>
</evidence>
<dbReference type="STRING" id="13706.A0A1X2HLZ9"/>
<sequence>MPTNDHDLPAVVADQDFGNLFDPNFTLPGLELPSTLSEHESACSTPGPFEMTFESKFECCGIQLMDLAQLSEHYETSHLCHDQTILTSGPPDHHVGPMTIATDAVTSLMEPVAPPTTPVAESNVPLPADHTQHLLEQLLLHMAEEYYRDETAEMPEHHLSPPPLRPPHPSPYTHNTSSFPKQPPEVPQSKLDSIARPWKCEVPGCNKAYKNRNGLKYHTEHGHLPPDDDPNKRHRCPIETCLKAFKSAGGRDYHIAHCH</sequence>
<feature type="compositionally biased region" description="Pro residues" evidence="5">
    <location>
        <begin position="160"/>
        <end position="170"/>
    </location>
</feature>
<comment type="caution">
    <text evidence="7">The sequence shown here is derived from an EMBL/GenBank/DDBJ whole genome shotgun (WGS) entry which is preliminary data.</text>
</comment>
<keyword evidence="2" id="KW-0677">Repeat</keyword>
<dbReference type="SUPFAM" id="SSF57667">
    <property type="entry name" value="beta-beta-alpha zinc fingers"/>
    <property type="match status" value="1"/>
</dbReference>
<dbReference type="Gene3D" id="3.30.160.60">
    <property type="entry name" value="Classic Zinc Finger"/>
    <property type="match status" value="1"/>
</dbReference>
<organism evidence="7 8">
    <name type="scientific">Syncephalastrum racemosum</name>
    <name type="common">Filamentous fungus</name>
    <dbReference type="NCBI Taxonomy" id="13706"/>
    <lineage>
        <taxon>Eukaryota</taxon>
        <taxon>Fungi</taxon>
        <taxon>Fungi incertae sedis</taxon>
        <taxon>Mucoromycota</taxon>
        <taxon>Mucoromycotina</taxon>
        <taxon>Mucoromycetes</taxon>
        <taxon>Mucorales</taxon>
        <taxon>Syncephalastraceae</taxon>
        <taxon>Syncephalastrum</taxon>
    </lineage>
</organism>
<feature type="domain" description="C2H2-type" evidence="6">
    <location>
        <begin position="236"/>
        <end position="259"/>
    </location>
</feature>
<feature type="domain" description="C2H2-type" evidence="6">
    <location>
        <begin position="200"/>
        <end position="223"/>
    </location>
</feature>
<keyword evidence="3" id="KW-0863">Zinc-finger</keyword>
<keyword evidence="1" id="KW-0479">Metal-binding</keyword>
<evidence type="ECO:0000256" key="1">
    <source>
        <dbReference type="ARBA" id="ARBA00022723"/>
    </source>
</evidence>
<proteinExistence type="predicted"/>
<evidence type="ECO:0000256" key="3">
    <source>
        <dbReference type="ARBA" id="ARBA00022771"/>
    </source>
</evidence>
<protein>
    <recommendedName>
        <fullName evidence="6">C2H2-type domain-containing protein</fullName>
    </recommendedName>
</protein>
<gene>
    <name evidence="7" type="ORF">BCR43DRAFT_521412</name>
</gene>
<dbReference type="PANTHER" id="PTHR23057">
    <property type="entry name" value="JUXTAPOSED WITH ANOTHER ZINC FINGER PROTEIN 1"/>
    <property type="match status" value="1"/>
</dbReference>
<dbReference type="PANTHER" id="PTHR23057:SF0">
    <property type="entry name" value="JUXTAPOSED WITH ANOTHER ZINC FINGER PROTEIN 1"/>
    <property type="match status" value="1"/>
</dbReference>
<evidence type="ECO:0000256" key="4">
    <source>
        <dbReference type="ARBA" id="ARBA00022833"/>
    </source>
</evidence>
<dbReference type="Proteomes" id="UP000242180">
    <property type="component" value="Unassembled WGS sequence"/>
</dbReference>
<dbReference type="InterPro" id="IPR013087">
    <property type="entry name" value="Znf_C2H2_type"/>
</dbReference>
<accession>A0A1X2HLZ9</accession>
<name>A0A1X2HLZ9_SYNRA</name>
<dbReference type="EMBL" id="MCGN01000002">
    <property type="protein sequence ID" value="ORZ00367.1"/>
    <property type="molecule type" value="Genomic_DNA"/>
</dbReference>
<evidence type="ECO:0000313" key="8">
    <source>
        <dbReference type="Proteomes" id="UP000242180"/>
    </source>
</evidence>
<evidence type="ECO:0000256" key="2">
    <source>
        <dbReference type="ARBA" id="ARBA00022737"/>
    </source>
</evidence>
<dbReference type="PROSITE" id="PS00028">
    <property type="entry name" value="ZINC_FINGER_C2H2_1"/>
    <property type="match status" value="2"/>
</dbReference>
<dbReference type="SMART" id="SM00355">
    <property type="entry name" value="ZnF_C2H2"/>
    <property type="match status" value="3"/>
</dbReference>
<dbReference type="InterPro" id="IPR051580">
    <property type="entry name" value="ZnF-Chromatin_assoc"/>
</dbReference>
<dbReference type="AlphaFoldDB" id="A0A1X2HLZ9"/>
<reference evidence="7 8" key="1">
    <citation type="submission" date="2016-07" db="EMBL/GenBank/DDBJ databases">
        <title>Pervasive Adenine N6-methylation of Active Genes in Fungi.</title>
        <authorList>
            <consortium name="DOE Joint Genome Institute"/>
            <person name="Mondo S.J."/>
            <person name="Dannebaum R.O."/>
            <person name="Kuo R.C."/>
            <person name="Labutti K."/>
            <person name="Haridas S."/>
            <person name="Kuo A."/>
            <person name="Salamov A."/>
            <person name="Ahrendt S.R."/>
            <person name="Lipzen A."/>
            <person name="Sullivan W."/>
            <person name="Andreopoulos W.B."/>
            <person name="Clum A."/>
            <person name="Lindquist E."/>
            <person name="Daum C."/>
            <person name="Ramamoorthy G.K."/>
            <person name="Gryganskyi A."/>
            <person name="Culley D."/>
            <person name="Magnuson J.K."/>
            <person name="James T.Y."/>
            <person name="O'Malley M.A."/>
            <person name="Stajich J.E."/>
            <person name="Spatafora J.W."/>
            <person name="Visel A."/>
            <person name="Grigoriev I.V."/>
        </authorList>
    </citation>
    <scope>NUCLEOTIDE SEQUENCE [LARGE SCALE GENOMIC DNA]</scope>
    <source>
        <strain evidence="7 8">NRRL 2496</strain>
    </source>
</reference>
<dbReference type="GO" id="GO:0005634">
    <property type="term" value="C:nucleus"/>
    <property type="evidence" value="ECO:0007669"/>
    <property type="project" value="TreeGrafter"/>
</dbReference>
<dbReference type="InParanoid" id="A0A1X2HLZ9"/>